<evidence type="ECO:0000259" key="2">
    <source>
        <dbReference type="SMART" id="SM00867"/>
    </source>
</evidence>
<dbReference type="Gene3D" id="2.40.128.110">
    <property type="entry name" value="Lipid/polyisoprenoid-binding, YceI-like"/>
    <property type="match status" value="1"/>
</dbReference>
<dbReference type="AlphaFoldDB" id="A0A5B9QJZ8"/>
<evidence type="ECO:0000313" key="3">
    <source>
        <dbReference type="EMBL" id="QEG37855.1"/>
    </source>
</evidence>
<feature type="chain" id="PRO_5023085557" description="Lipid/polyisoprenoid-binding YceI-like domain-containing protein" evidence="1">
    <location>
        <begin position="26"/>
        <end position="196"/>
    </location>
</feature>
<dbReference type="KEGG" id="bgok:Pr1d_52030"/>
<reference evidence="3 4" key="1">
    <citation type="submission" date="2019-08" db="EMBL/GenBank/DDBJ databases">
        <title>Deep-cultivation of Planctomycetes and their phenomic and genomic characterization uncovers novel biology.</title>
        <authorList>
            <person name="Wiegand S."/>
            <person name="Jogler M."/>
            <person name="Boedeker C."/>
            <person name="Pinto D."/>
            <person name="Vollmers J."/>
            <person name="Rivas-Marin E."/>
            <person name="Kohn T."/>
            <person name="Peeters S.H."/>
            <person name="Heuer A."/>
            <person name="Rast P."/>
            <person name="Oberbeckmann S."/>
            <person name="Bunk B."/>
            <person name="Jeske O."/>
            <person name="Meyerdierks A."/>
            <person name="Storesund J.E."/>
            <person name="Kallscheuer N."/>
            <person name="Luecker S."/>
            <person name="Lage O.M."/>
            <person name="Pohl T."/>
            <person name="Merkel B.J."/>
            <person name="Hornburger P."/>
            <person name="Mueller R.-W."/>
            <person name="Bruemmer F."/>
            <person name="Labrenz M."/>
            <person name="Spormann A.M."/>
            <person name="Op den Camp H."/>
            <person name="Overmann J."/>
            <person name="Amann R."/>
            <person name="Jetten M.S.M."/>
            <person name="Mascher T."/>
            <person name="Medema M.H."/>
            <person name="Devos D.P."/>
            <person name="Kaster A.-K."/>
            <person name="Ovreas L."/>
            <person name="Rohde M."/>
            <person name="Galperin M.Y."/>
            <person name="Jogler C."/>
        </authorList>
    </citation>
    <scope>NUCLEOTIDE SEQUENCE [LARGE SCALE GENOMIC DNA]</scope>
    <source>
        <strain evidence="3 4">Pr1d</strain>
    </source>
</reference>
<protein>
    <recommendedName>
        <fullName evidence="2">Lipid/polyisoprenoid-binding YceI-like domain-containing protein</fullName>
    </recommendedName>
</protein>
<gene>
    <name evidence="3" type="ORF">Pr1d_52030</name>
</gene>
<evidence type="ECO:0000313" key="4">
    <source>
        <dbReference type="Proteomes" id="UP000323917"/>
    </source>
</evidence>
<dbReference type="SMART" id="SM00867">
    <property type="entry name" value="YceI"/>
    <property type="match status" value="1"/>
</dbReference>
<dbReference type="RefSeq" id="WP_168205473.1">
    <property type="nucleotide sequence ID" value="NZ_CP042913.1"/>
</dbReference>
<dbReference type="Proteomes" id="UP000323917">
    <property type="component" value="Chromosome"/>
</dbReference>
<dbReference type="Pfam" id="PF04264">
    <property type="entry name" value="YceI"/>
    <property type="match status" value="1"/>
</dbReference>
<dbReference type="PANTHER" id="PTHR34406">
    <property type="entry name" value="PROTEIN YCEI"/>
    <property type="match status" value="1"/>
</dbReference>
<keyword evidence="1" id="KW-0732">Signal</keyword>
<name>A0A5B9QJZ8_9BACT</name>
<dbReference type="SUPFAM" id="SSF101874">
    <property type="entry name" value="YceI-like"/>
    <property type="match status" value="1"/>
</dbReference>
<keyword evidence="4" id="KW-1185">Reference proteome</keyword>
<dbReference type="InterPro" id="IPR036761">
    <property type="entry name" value="TTHA0802/YceI-like_sf"/>
</dbReference>
<sequence length="196" mass="21567" precursor="true">MKKTILHTVTLLGLVFANLPLTYSADSFKMDPAHTSLIFGVSHLGFSYTYGRFNEVVGTYTLDKENPAASQFQLSINADSIDTGNAKRDEHLRGPDFFNVKQFPAITFQSTKVETTENEAGETVYEVTGDMTMHGVTRSIPLSLRLLKEGPGMDGKTVTGFLCEKHIMRTEFGMTNMIPGIGDEVAVTISFEGVKQ</sequence>
<evidence type="ECO:0000256" key="1">
    <source>
        <dbReference type="SAM" id="SignalP"/>
    </source>
</evidence>
<accession>A0A5B9QJZ8</accession>
<dbReference type="InterPro" id="IPR007372">
    <property type="entry name" value="Lipid/polyisoprenoid-bd_YceI"/>
</dbReference>
<proteinExistence type="predicted"/>
<feature type="domain" description="Lipid/polyisoprenoid-binding YceI-like" evidence="2">
    <location>
        <begin position="27"/>
        <end position="194"/>
    </location>
</feature>
<organism evidence="3 4">
    <name type="scientific">Bythopirellula goksoeyrii</name>
    <dbReference type="NCBI Taxonomy" id="1400387"/>
    <lineage>
        <taxon>Bacteria</taxon>
        <taxon>Pseudomonadati</taxon>
        <taxon>Planctomycetota</taxon>
        <taxon>Planctomycetia</taxon>
        <taxon>Pirellulales</taxon>
        <taxon>Lacipirellulaceae</taxon>
        <taxon>Bythopirellula</taxon>
    </lineage>
</organism>
<feature type="signal peptide" evidence="1">
    <location>
        <begin position="1"/>
        <end position="25"/>
    </location>
</feature>
<dbReference type="EMBL" id="CP042913">
    <property type="protein sequence ID" value="QEG37855.1"/>
    <property type="molecule type" value="Genomic_DNA"/>
</dbReference>
<dbReference type="PANTHER" id="PTHR34406:SF1">
    <property type="entry name" value="PROTEIN YCEI"/>
    <property type="match status" value="1"/>
</dbReference>